<comment type="caution">
    <text evidence="1">The sequence shown here is derived from an EMBL/GenBank/DDBJ whole genome shotgun (WGS) entry which is preliminary data.</text>
</comment>
<dbReference type="InterPro" id="IPR002110">
    <property type="entry name" value="Ankyrin_rpt"/>
</dbReference>
<dbReference type="EMBL" id="VJMJ01000071">
    <property type="protein sequence ID" value="KAF0738655.1"/>
    <property type="molecule type" value="Genomic_DNA"/>
</dbReference>
<evidence type="ECO:0000313" key="1">
    <source>
        <dbReference type="EMBL" id="KAF0738655.1"/>
    </source>
</evidence>
<dbReference type="AlphaFoldDB" id="A0A6G0XF01"/>
<proteinExistence type="predicted"/>
<dbReference type="SUPFAM" id="SSF140860">
    <property type="entry name" value="Pseudo ankyrin repeat-like"/>
    <property type="match status" value="1"/>
</dbReference>
<dbReference type="Gene3D" id="1.25.40.20">
    <property type="entry name" value="Ankyrin repeat-containing domain"/>
    <property type="match status" value="1"/>
</dbReference>
<sequence length="174" mass="19808">MGLAALNGHLQVVQWFHNNGFESGNFTMIFAIQNGHLHIVEWLHMYTTEYCCYTSISDSVPTEKALELIEWLCINRSDFDPEYFLLQAIEANQLSMIELFDDRFGLPWTTEMTNEAKSHGHLNLIECIEARSPGITAKTNQTQVQEPVTAGDLAMLQRLLEVMALEMLVEVTRA</sequence>
<gene>
    <name evidence="1" type="ORF">Ae201684_005582</name>
</gene>
<dbReference type="InterPro" id="IPR052050">
    <property type="entry name" value="SecEffector_AnkRepeat"/>
</dbReference>
<protein>
    <recommendedName>
        <fullName evidence="3">Ankyrin repeat-containing domain</fullName>
    </recommendedName>
</protein>
<name>A0A6G0XF01_9STRA</name>
<keyword evidence="2" id="KW-1185">Reference proteome</keyword>
<dbReference type="Proteomes" id="UP000481153">
    <property type="component" value="Unassembled WGS sequence"/>
</dbReference>
<evidence type="ECO:0000313" key="2">
    <source>
        <dbReference type="Proteomes" id="UP000481153"/>
    </source>
</evidence>
<evidence type="ECO:0008006" key="3">
    <source>
        <dbReference type="Google" id="ProtNLM"/>
    </source>
</evidence>
<dbReference type="VEuPathDB" id="FungiDB:AeMF1_002824"/>
<organism evidence="1 2">
    <name type="scientific">Aphanomyces euteiches</name>
    <dbReference type="NCBI Taxonomy" id="100861"/>
    <lineage>
        <taxon>Eukaryota</taxon>
        <taxon>Sar</taxon>
        <taxon>Stramenopiles</taxon>
        <taxon>Oomycota</taxon>
        <taxon>Saprolegniomycetes</taxon>
        <taxon>Saprolegniales</taxon>
        <taxon>Verrucalvaceae</taxon>
        <taxon>Aphanomyces</taxon>
    </lineage>
</organism>
<accession>A0A6G0XF01</accession>
<dbReference type="PANTHER" id="PTHR46586:SF3">
    <property type="entry name" value="ANKYRIN REPEAT-CONTAINING PROTEIN"/>
    <property type="match status" value="1"/>
</dbReference>
<dbReference type="Pfam" id="PF13637">
    <property type="entry name" value="Ank_4"/>
    <property type="match status" value="1"/>
</dbReference>
<dbReference type="InterPro" id="IPR036770">
    <property type="entry name" value="Ankyrin_rpt-contain_sf"/>
</dbReference>
<dbReference type="PANTHER" id="PTHR46586">
    <property type="entry name" value="ANKYRIN REPEAT-CONTAINING PROTEIN"/>
    <property type="match status" value="1"/>
</dbReference>
<reference evidence="1 2" key="1">
    <citation type="submission" date="2019-07" db="EMBL/GenBank/DDBJ databases">
        <title>Genomics analysis of Aphanomyces spp. identifies a new class of oomycete effector associated with host adaptation.</title>
        <authorList>
            <person name="Gaulin E."/>
        </authorList>
    </citation>
    <scope>NUCLEOTIDE SEQUENCE [LARGE SCALE GENOMIC DNA]</scope>
    <source>
        <strain evidence="1 2">ATCC 201684</strain>
    </source>
</reference>